<accession>A0A1M4XAJ0</accession>
<name>A0A1M4XAJ0_9BACE</name>
<dbReference type="STRING" id="871325.SAMN05444349_1086"/>
<evidence type="ECO:0000313" key="2">
    <source>
        <dbReference type="Proteomes" id="UP000184436"/>
    </source>
</evidence>
<keyword evidence="2" id="KW-1185">Reference proteome</keyword>
<protein>
    <submittedName>
        <fullName evidence="1">Uncharacterized protein</fullName>
    </submittedName>
</protein>
<dbReference type="EMBL" id="FQVD01000008">
    <property type="protein sequence ID" value="SHE90415.1"/>
    <property type="molecule type" value="Genomic_DNA"/>
</dbReference>
<gene>
    <name evidence="1" type="ORF">SAMN05444349_1086</name>
</gene>
<dbReference type="Proteomes" id="UP000184436">
    <property type="component" value="Unassembled WGS sequence"/>
</dbReference>
<dbReference type="AlphaFoldDB" id="A0A1M4XAJ0"/>
<proteinExistence type="predicted"/>
<sequence length="39" mass="4724">MIIFLFFVYLQFTILTIKDTLATHELAYKNRIKIGKQKY</sequence>
<reference evidence="1 2" key="1">
    <citation type="submission" date="2016-11" db="EMBL/GenBank/DDBJ databases">
        <authorList>
            <person name="Jaros S."/>
            <person name="Januszkiewicz K."/>
            <person name="Wedrychowicz H."/>
        </authorList>
    </citation>
    <scope>NUCLEOTIDE SEQUENCE [LARGE SCALE GENOMIC DNA]</scope>
    <source>
        <strain evidence="1 2">DSM 26883</strain>
    </source>
</reference>
<organism evidence="1 2">
    <name type="scientific">Bacteroides faecichinchillae</name>
    <dbReference type="NCBI Taxonomy" id="871325"/>
    <lineage>
        <taxon>Bacteria</taxon>
        <taxon>Pseudomonadati</taxon>
        <taxon>Bacteroidota</taxon>
        <taxon>Bacteroidia</taxon>
        <taxon>Bacteroidales</taxon>
        <taxon>Bacteroidaceae</taxon>
        <taxon>Bacteroides</taxon>
    </lineage>
</organism>
<evidence type="ECO:0000313" key="1">
    <source>
        <dbReference type="EMBL" id="SHE90415.1"/>
    </source>
</evidence>